<name>A0AAP0KNY1_9MAGN</name>
<gene>
    <name evidence="1" type="ORF">Sjap_002718</name>
</gene>
<accession>A0AAP0KNY1</accession>
<reference evidence="1 2" key="1">
    <citation type="submission" date="2024-01" db="EMBL/GenBank/DDBJ databases">
        <title>Genome assemblies of Stephania.</title>
        <authorList>
            <person name="Yang L."/>
        </authorList>
    </citation>
    <scope>NUCLEOTIDE SEQUENCE [LARGE SCALE GENOMIC DNA]</scope>
    <source>
        <strain evidence="1">QJT</strain>
        <tissue evidence="1">Leaf</tissue>
    </source>
</reference>
<dbReference type="EMBL" id="JBBNAE010000001">
    <property type="protein sequence ID" value="KAK9155238.1"/>
    <property type="molecule type" value="Genomic_DNA"/>
</dbReference>
<sequence>MGRRHRWIARSEVVEDPIELWLGSHSPPEWSTTSEVSTNFWVFHVMFMSWGLCSSSSKFVAVSDATAVPP</sequence>
<comment type="caution">
    <text evidence="1">The sequence shown here is derived from an EMBL/GenBank/DDBJ whole genome shotgun (WGS) entry which is preliminary data.</text>
</comment>
<evidence type="ECO:0000313" key="2">
    <source>
        <dbReference type="Proteomes" id="UP001417504"/>
    </source>
</evidence>
<keyword evidence="2" id="KW-1185">Reference proteome</keyword>
<organism evidence="1 2">
    <name type="scientific">Stephania japonica</name>
    <dbReference type="NCBI Taxonomy" id="461633"/>
    <lineage>
        <taxon>Eukaryota</taxon>
        <taxon>Viridiplantae</taxon>
        <taxon>Streptophyta</taxon>
        <taxon>Embryophyta</taxon>
        <taxon>Tracheophyta</taxon>
        <taxon>Spermatophyta</taxon>
        <taxon>Magnoliopsida</taxon>
        <taxon>Ranunculales</taxon>
        <taxon>Menispermaceae</taxon>
        <taxon>Menispermoideae</taxon>
        <taxon>Cissampelideae</taxon>
        <taxon>Stephania</taxon>
    </lineage>
</organism>
<proteinExistence type="predicted"/>
<dbReference type="AlphaFoldDB" id="A0AAP0KNY1"/>
<evidence type="ECO:0000313" key="1">
    <source>
        <dbReference type="EMBL" id="KAK9155238.1"/>
    </source>
</evidence>
<protein>
    <submittedName>
        <fullName evidence="1">Uncharacterized protein</fullName>
    </submittedName>
</protein>
<dbReference type="Proteomes" id="UP001417504">
    <property type="component" value="Unassembled WGS sequence"/>
</dbReference>